<feature type="compositionally biased region" description="Gly residues" evidence="3">
    <location>
        <begin position="272"/>
        <end position="284"/>
    </location>
</feature>
<dbReference type="OrthoDB" id="361102at2759"/>
<organism evidence="5 6">
    <name type="scientific">Nannochloropsis salina CCMP1776</name>
    <dbReference type="NCBI Taxonomy" id="1027361"/>
    <lineage>
        <taxon>Eukaryota</taxon>
        <taxon>Sar</taxon>
        <taxon>Stramenopiles</taxon>
        <taxon>Ochrophyta</taxon>
        <taxon>Eustigmatophyceae</taxon>
        <taxon>Eustigmatales</taxon>
        <taxon>Monodopsidaceae</taxon>
        <taxon>Microchloropsis</taxon>
        <taxon>Microchloropsis salina</taxon>
    </lineage>
</organism>
<gene>
    <name evidence="5" type="ORF">NSK_007686</name>
</gene>
<evidence type="ECO:0000313" key="5">
    <source>
        <dbReference type="EMBL" id="TFJ81043.1"/>
    </source>
</evidence>
<evidence type="ECO:0000256" key="1">
    <source>
        <dbReference type="ARBA" id="ARBA00023015"/>
    </source>
</evidence>
<dbReference type="PANTHER" id="PTHR13097">
    <property type="entry name" value="TRANSCRIPTION INITIATION FACTOR IIE, ALPHA SUBUNIT"/>
    <property type="match status" value="1"/>
</dbReference>
<dbReference type="InterPro" id="IPR024550">
    <property type="entry name" value="TFIIEa/SarR/Rpc3_HTH_dom"/>
</dbReference>
<dbReference type="Proteomes" id="UP000355283">
    <property type="component" value="Unassembled WGS sequence"/>
</dbReference>
<evidence type="ECO:0000313" key="6">
    <source>
        <dbReference type="Proteomes" id="UP000355283"/>
    </source>
</evidence>
<dbReference type="InterPro" id="IPR002853">
    <property type="entry name" value="TFIIE_asu"/>
</dbReference>
<accession>A0A4D9CU86</accession>
<evidence type="ECO:0000256" key="3">
    <source>
        <dbReference type="SAM" id="MobiDB-lite"/>
    </source>
</evidence>
<dbReference type="PANTHER" id="PTHR13097:SF7">
    <property type="entry name" value="GENERAL TRANSCRIPTION FACTOR IIE SUBUNIT 1"/>
    <property type="match status" value="1"/>
</dbReference>
<keyword evidence="2" id="KW-0804">Transcription</keyword>
<dbReference type="GO" id="GO:0006367">
    <property type="term" value="P:transcription initiation at RNA polymerase II promoter"/>
    <property type="evidence" value="ECO:0007669"/>
    <property type="project" value="InterPro"/>
</dbReference>
<proteinExistence type="predicted"/>
<feature type="region of interest" description="Disordered" evidence="3">
    <location>
        <begin position="296"/>
        <end position="320"/>
    </location>
</feature>
<name>A0A4D9CU86_9STRA</name>
<feature type="region of interest" description="Disordered" evidence="3">
    <location>
        <begin position="390"/>
        <end position="420"/>
    </location>
</feature>
<keyword evidence="6" id="KW-1185">Reference proteome</keyword>
<sequence>MLGSAASGVANDAKWTSNHTSSKVLGGGGGNPLELAKRLVRAVARAFYADDTVVVLDALVRGRHVKDTDIDTRLGVGAKQARRLLTELLEERLIKTEDVVDELTGKRELFYYIDFSHFTNVVRYRIHLMHRELERMEREANDNQTYECPVCGRALPLLEVQPLRNKRYGFCCPTCCLSELHATCEGSQWQLRPKSGVTGFEEVQALKEKMRAQMYGAASETSAAPHDGIYNLLSALEHKPLPSNLPSELIAVGVGGLPAGGTELQRRRREGAGGGTGNHAGGSSTGIFEDLAASTRDGGIQADEETGETTPSLVRPARAQPSFLQGSRVIKQVADPMQHETRKPHATENVVADGLFMHKVEEETKHVDVYRQAYAEAFKRGAGVETTEKSIKVQSGEGGLDGSEGIEAVEEEDVDWEEGE</sequence>
<dbReference type="InterPro" id="IPR039997">
    <property type="entry name" value="TFE"/>
</dbReference>
<dbReference type="SMART" id="SM00531">
    <property type="entry name" value="TFIIE"/>
    <property type="match status" value="1"/>
</dbReference>
<evidence type="ECO:0000259" key="4">
    <source>
        <dbReference type="PROSITE" id="PS51344"/>
    </source>
</evidence>
<reference evidence="5 6" key="1">
    <citation type="submission" date="2019-01" db="EMBL/GenBank/DDBJ databases">
        <title>Nuclear Genome Assembly of the Microalgal Biofuel strain Nannochloropsis salina CCMP1776.</title>
        <authorList>
            <person name="Hovde B."/>
        </authorList>
    </citation>
    <scope>NUCLEOTIDE SEQUENCE [LARGE SCALE GENOMIC DNA]</scope>
    <source>
        <strain evidence="5 6">CCMP1776</strain>
    </source>
</reference>
<dbReference type="SUPFAM" id="SSF46785">
    <property type="entry name" value="Winged helix' DNA-binding domain"/>
    <property type="match status" value="1"/>
</dbReference>
<dbReference type="EMBL" id="SDOX01000145">
    <property type="protein sequence ID" value="TFJ81043.1"/>
    <property type="molecule type" value="Genomic_DNA"/>
</dbReference>
<dbReference type="InterPro" id="IPR036390">
    <property type="entry name" value="WH_DNA-bd_sf"/>
</dbReference>
<protein>
    <recommendedName>
        <fullName evidence="4">HTH TFE/IIEalpha-type domain-containing protein</fullName>
    </recommendedName>
</protein>
<dbReference type="InterPro" id="IPR017919">
    <property type="entry name" value="TFIIE/TFIIEa_HTH"/>
</dbReference>
<comment type="caution">
    <text evidence="5">The sequence shown here is derived from an EMBL/GenBank/DDBJ whole genome shotgun (WGS) entry which is preliminary data.</text>
</comment>
<dbReference type="Gene3D" id="1.10.10.10">
    <property type="entry name" value="Winged helix-like DNA-binding domain superfamily/Winged helix DNA-binding domain"/>
    <property type="match status" value="1"/>
</dbReference>
<keyword evidence="1" id="KW-0805">Transcription regulation</keyword>
<dbReference type="Pfam" id="PF02002">
    <property type="entry name" value="TFIIE_alpha"/>
    <property type="match status" value="1"/>
</dbReference>
<dbReference type="PROSITE" id="PS51344">
    <property type="entry name" value="HTH_TFE_IIE"/>
    <property type="match status" value="1"/>
</dbReference>
<feature type="region of interest" description="Disordered" evidence="3">
    <location>
        <begin position="267"/>
        <end position="286"/>
    </location>
</feature>
<dbReference type="InterPro" id="IPR036388">
    <property type="entry name" value="WH-like_DNA-bd_sf"/>
</dbReference>
<dbReference type="GO" id="GO:0005673">
    <property type="term" value="C:transcription factor TFIIE complex"/>
    <property type="evidence" value="ECO:0007669"/>
    <property type="project" value="TreeGrafter"/>
</dbReference>
<dbReference type="AlphaFoldDB" id="A0A4D9CU86"/>
<evidence type="ECO:0000256" key="2">
    <source>
        <dbReference type="ARBA" id="ARBA00023163"/>
    </source>
</evidence>
<feature type="compositionally biased region" description="Acidic residues" evidence="3">
    <location>
        <begin position="407"/>
        <end position="420"/>
    </location>
</feature>
<feature type="domain" description="HTH TFE/IIEalpha-type" evidence="4">
    <location>
        <begin position="36"/>
        <end position="123"/>
    </location>
</feature>